<keyword evidence="1" id="KW-0812">Transmembrane</keyword>
<evidence type="ECO:0000313" key="4">
    <source>
        <dbReference type="Proteomes" id="UP001596956"/>
    </source>
</evidence>
<name>A0ABW3BKA9_9ACTN</name>
<dbReference type="Pfam" id="PF04892">
    <property type="entry name" value="VanZ"/>
    <property type="match status" value="1"/>
</dbReference>
<evidence type="ECO:0000313" key="3">
    <source>
        <dbReference type="EMBL" id="MFD0803401.1"/>
    </source>
</evidence>
<keyword evidence="1" id="KW-1133">Transmembrane helix</keyword>
<feature type="transmembrane region" description="Helical" evidence="1">
    <location>
        <begin position="184"/>
        <end position="202"/>
    </location>
</feature>
<dbReference type="EMBL" id="JBHTHR010000873">
    <property type="protein sequence ID" value="MFD0803401.1"/>
    <property type="molecule type" value="Genomic_DNA"/>
</dbReference>
<evidence type="ECO:0000259" key="2">
    <source>
        <dbReference type="Pfam" id="PF04892"/>
    </source>
</evidence>
<protein>
    <submittedName>
        <fullName evidence="3">VanZ family protein</fullName>
    </submittedName>
</protein>
<comment type="caution">
    <text evidence="3">The sequence shown here is derived from an EMBL/GenBank/DDBJ whole genome shotgun (WGS) entry which is preliminary data.</text>
</comment>
<sequence>MWMVLLYVNPVTVALVVGGLLVAGWWVAANMARRPRQTVFWARVCLACAVVLYFAVLVQPVHVGSAAEAGRTTQLQLNPLAGYMQEFAPSESFAVRAGKGRYVHFNAQEDLTVEAARDMVVADESADEYYAYRFEVRGEPLWLDSEGDPIGEDAVRFLKKDGVYYTDPDEILNAESATLVAEELLVNFLLFVPIGIVAAAAFTSAVLRLFAGAILSLGVETSQLLMQTGGVAGTGDLIVNGTGGVIGAALVMAVSAVIARRRQHRIVRETA</sequence>
<keyword evidence="1" id="KW-0472">Membrane</keyword>
<feature type="domain" description="VanZ-like" evidence="2">
    <location>
        <begin position="181"/>
        <end position="253"/>
    </location>
</feature>
<gene>
    <name evidence="3" type="ORF">ACFQZU_19025</name>
</gene>
<evidence type="ECO:0000256" key="1">
    <source>
        <dbReference type="SAM" id="Phobius"/>
    </source>
</evidence>
<dbReference type="InterPro" id="IPR006976">
    <property type="entry name" value="VanZ-like"/>
</dbReference>
<dbReference type="Proteomes" id="UP001596956">
    <property type="component" value="Unassembled WGS sequence"/>
</dbReference>
<feature type="transmembrane region" description="Helical" evidence="1">
    <location>
        <begin position="238"/>
        <end position="259"/>
    </location>
</feature>
<organism evidence="3 4">
    <name type="scientific">Streptomonospora algeriensis</name>
    <dbReference type="NCBI Taxonomy" id="995084"/>
    <lineage>
        <taxon>Bacteria</taxon>
        <taxon>Bacillati</taxon>
        <taxon>Actinomycetota</taxon>
        <taxon>Actinomycetes</taxon>
        <taxon>Streptosporangiales</taxon>
        <taxon>Nocardiopsidaceae</taxon>
        <taxon>Streptomonospora</taxon>
    </lineage>
</organism>
<accession>A0ABW3BKA9</accession>
<keyword evidence="4" id="KW-1185">Reference proteome</keyword>
<reference evidence="4" key="1">
    <citation type="journal article" date="2019" name="Int. J. Syst. Evol. Microbiol.">
        <title>The Global Catalogue of Microorganisms (GCM) 10K type strain sequencing project: providing services to taxonomists for standard genome sequencing and annotation.</title>
        <authorList>
            <consortium name="The Broad Institute Genomics Platform"/>
            <consortium name="The Broad Institute Genome Sequencing Center for Infectious Disease"/>
            <person name="Wu L."/>
            <person name="Ma J."/>
        </authorList>
    </citation>
    <scope>NUCLEOTIDE SEQUENCE [LARGE SCALE GENOMIC DNA]</scope>
    <source>
        <strain evidence="4">CCUG 63369</strain>
    </source>
</reference>
<proteinExistence type="predicted"/>
<feature type="transmembrane region" description="Helical" evidence="1">
    <location>
        <begin position="40"/>
        <end position="58"/>
    </location>
</feature>
<feature type="transmembrane region" description="Helical" evidence="1">
    <location>
        <begin position="6"/>
        <end position="28"/>
    </location>
</feature>